<organism evidence="6 7">
    <name type="scientific">Candidatus Solincola sediminis</name>
    <dbReference type="NCBI Taxonomy" id="1797199"/>
    <lineage>
        <taxon>Bacteria</taxon>
        <taxon>Bacillati</taxon>
        <taxon>Actinomycetota</taxon>
        <taxon>Candidatus Geothermincolia</taxon>
        <taxon>Candidatus Geothermincolales</taxon>
        <taxon>Candidatus Geothermincolaceae</taxon>
        <taxon>Candidatus Solincola</taxon>
    </lineage>
</organism>
<dbReference type="InterPro" id="IPR028998">
    <property type="entry name" value="RimP_C"/>
</dbReference>
<dbReference type="GO" id="GO:0005829">
    <property type="term" value="C:cytosol"/>
    <property type="evidence" value="ECO:0007669"/>
    <property type="project" value="TreeGrafter"/>
</dbReference>
<comment type="similarity">
    <text evidence="3">Belongs to the RimP family.</text>
</comment>
<proteinExistence type="inferred from homology"/>
<dbReference type="Proteomes" id="UP000177876">
    <property type="component" value="Unassembled WGS sequence"/>
</dbReference>
<keyword evidence="1 3" id="KW-0963">Cytoplasm</keyword>
<dbReference type="HAMAP" id="MF_01077">
    <property type="entry name" value="RimP"/>
    <property type="match status" value="1"/>
</dbReference>
<evidence type="ECO:0000259" key="4">
    <source>
        <dbReference type="Pfam" id="PF02576"/>
    </source>
</evidence>
<dbReference type="SUPFAM" id="SSF75420">
    <property type="entry name" value="YhbC-like, N-terminal domain"/>
    <property type="match status" value="1"/>
</dbReference>
<dbReference type="InterPro" id="IPR028989">
    <property type="entry name" value="RimP_N"/>
</dbReference>
<evidence type="ECO:0000256" key="3">
    <source>
        <dbReference type="HAMAP-Rule" id="MF_01077"/>
    </source>
</evidence>
<comment type="function">
    <text evidence="3">Required for maturation of 30S ribosomal subunits.</text>
</comment>
<dbReference type="STRING" id="1797197.A2Y75_12010"/>
<evidence type="ECO:0000256" key="1">
    <source>
        <dbReference type="ARBA" id="ARBA00022490"/>
    </source>
</evidence>
<dbReference type="PANTHER" id="PTHR33867:SF1">
    <property type="entry name" value="RIBOSOME MATURATION FACTOR RIMP"/>
    <property type="match status" value="1"/>
</dbReference>
<reference evidence="6 7" key="1">
    <citation type="journal article" date="2016" name="Nat. Commun.">
        <title>Thousands of microbial genomes shed light on interconnected biogeochemical processes in an aquifer system.</title>
        <authorList>
            <person name="Anantharaman K."/>
            <person name="Brown C.T."/>
            <person name="Hug L.A."/>
            <person name="Sharon I."/>
            <person name="Castelle C.J."/>
            <person name="Probst A.J."/>
            <person name="Thomas B.C."/>
            <person name="Singh A."/>
            <person name="Wilkins M.J."/>
            <person name="Karaoz U."/>
            <person name="Brodie E.L."/>
            <person name="Williams K.H."/>
            <person name="Hubbard S.S."/>
            <person name="Banfield J.F."/>
        </authorList>
    </citation>
    <scope>NUCLEOTIDE SEQUENCE [LARGE SCALE GENOMIC DNA]</scope>
</reference>
<dbReference type="FunFam" id="3.30.300.70:FF:000001">
    <property type="entry name" value="Ribosome maturation factor RimP"/>
    <property type="match status" value="1"/>
</dbReference>
<dbReference type="Gene3D" id="2.30.30.180">
    <property type="entry name" value="Ribosome maturation factor RimP, C-terminal domain"/>
    <property type="match status" value="1"/>
</dbReference>
<dbReference type="InterPro" id="IPR036847">
    <property type="entry name" value="RimP_C_sf"/>
</dbReference>
<dbReference type="InterPro" id="IPR035956">
    <property type="entry name" value="RimP_N_sf"/>
</dbReference>
<evidence type="ECO:0000313" key="7">
    <source>
        <dbReference type="Proteomes" id="UP000177876"/>
    </source>
</evidence>
<comment type="subcellular location">
    <subcellularLocation>
        <location evidence="3">Cytoplasm</location>
    </subcellularLocation>
</comment>
<dbReference type="CDD" id="cd01734">
    <property type="entry name" value="YlxS_C"/>
    <property type="match status" value="1"/>
</dbReference>
<evidence type="ECO:0000259" key="5">
    <source>
        <dbReference type="Pfam" id="PF17384"/>
    </source>
</evidence>
<dbReference type="GO" id="GO:0000028">
    <property type="term" value="P:ribosomal small subunit assembly"/>
    <property type="evidence" value="ECO:0007669"/>
    <property type="project" value="TreeGrafter"/>
</dbReference>
<keyword evidence="2 3" id="KW-0690">Ribosome biogenesis</keyword>
<accession>A0A1F2WJG9</accession>
<protein>
    <recommendedName>
        <fullName evidence="3">Ribosome maturation factor RimP</fullName>
    </recommendedName>
</protein>
<feature type="domain" description="Ribosome maturation factor RimP C-terminal" evidence="5">
    <location>
        <begin position="91"/>
        <end position="155"/>
    </location>
</feature>
<dbReference type="Pfam" id="PF02576">
    <property type="entry name" value="RimP_N"/>
    <property type="match status" value="1"/>
</dbReference>
<dbReference type="Gene3D" id="3.30.300.70">
    <property type="entry name" value="RimP-like superfamily, N-terminal"/>
    <property type="match status" value="1"/>
</dbReference>
<dbReference type="InterPro" id="IPR003728">
    <property type="entry name" value="Ribosome_maturation_RimP"/>
</dbReference>
<evidence type="ECO:0000256" key="2">
    <source>
        <dbReference type="ARBA" id="ARBA00022517"/>
    </source>
</evidence>
<dbReference type="Pfam" id="PF17384">
    <property type="entry name" value="DUF150_C"/>
    <property type="match status" value="1"/>
</dbReference>
<dbReference type="SUPFAM" id="SSF74942">
    <property type="entry name" value="YhbC-like, C-terminal domain"/>
    <property type="match status" value="1"/>
</dbReference>
<dbReference type="GO" id="GO:0006412">
    <property type="term" value="P:translation"/>
    <property type="evidence" value="ECO:0007669"/>
    <property type="project" value="TreeGrafter"/>
</dbReference>
<name>A0A1F2WJG9_9ACTN</name>
<dbReference type="EMBL" id="MELK01000039">
    <property type="protein sequence ID" value="OFW56996.1"/>
    <property type="molecule type" value="Genomic_DNA"/>
</dbReference>
<gene>
    <name evidence="3" type="primary">rimP</name>
    <name evidence="6" type="ORF">A2Y75_12010</name>
</gene>
<dbReference type="PANTHER" id="PTHR33867">
    <property type="entry name" value="RIBOSOME MATURATION FACTOR RIMP"/>
    <property type="match status" value="1"/>
</dbReference>
<evidence type="ECO:0000313" key="6">
    <source>
        <dbReference type="EMBL" id="OFW56996.1"/>
    </source>
</evidence>
<feature type="domain" description="Ribosome maturation factor RimP N-terminal" evidence="4">
    <location>
        <begin position="16"/>
        <end position="87"/>
    </location>
</feature>
<dbReference type="AlphaFoldDB" id="A0A1F2WJG9"/>
<comment type="caution">
    <text evidence="6">The sequence shown here is derived from an EMBL/GenBank/DDBJ whole genome shotgun (WGS) entry which is preliminary data.</text>
</comment>
<sequence>MPGQPLKEMETRLEDLIEPLVTEAGLCLVSVDVERRGKRLVVGVTLDRQGGIDIETCAQMSEEISRYLDVENLVDESYHLEVESPGLQRVLRKPREYRCFLGREVEVILRQAFEGRQKMLGRLKAADDAGMTVVAEGEELSFPYEAVKKTRLYFESPW</sequence>